<evidence type="ECO:0000256" key="8">
    <source>
        <dbReference type="ARBA" id="ARBA00022833"/>
    </source>
</evidence>
<keyword evidence="7" id="KW-0227">DNA damage</keyword>
<dbReference type="PANTHER" id="PTHR43003">
    <property type="entry name" value="DNA-3-METHYLADENINE GLYCOSYLASE"/>
    <property type="match status" value="1"/>
</dbReference>
<keyword evidence="11" id="KW-0010">Activator</keyword>
<dbReference type="InterPro" id="IPR035451">
    <property type="entry name" value="Ada-like_dom_sf"/>
</dbReference>
<dbReference type="Pfam" id="PF06029">
    <property type="entry name" value="AlkA_N"/>
    <property type="match status" value="1"/>
</dbReference>
<dbReference type="GO" id="GO:0032131">
    <property type="term" value="F:alkylated DNA binding"/>
    <property type="evidence" value="ECO:0007669"/>
    <property type="project" value="TreeGrafter"/>
</dbReference>
<dbReference type="InterPro" id="IPR018060">
    <property type="entry name" value="HTH_AraC"/>
</dbReference>
<evidence type="ECO:0000313" key="15">
    <source>
        <dbReference type="EMBL" id="KAB0265879.1"/>
    </source>
</evidence>
<dbReference type="SUPFAM" id="SSF48150">
    <property type="entry name" value="DNA-glycosylase"/>
    <property type="match status" value="1"/>
</dbReference>
<dbReference type="InterPro" id="IPR004026">
    <property type="entry name" value="Ada_DNA_repair_Zn-bd"/>
</dbReference>
<evidence type="ECO:0000256" key="12">
    <source>
        <dbReference type="ARBA" id="ARBA00023163"/>
    </source>
</evidence>
<dbReference type="EC" id="3.2.2.21" evidence="3"/>
<keyword evidence="16" id="KW-1185">Reference proteome</keyword>
<dbReference type="GO" id="GO:0043565">
    <property type="term" value="F:sequence-specific DNA binding"/>
    <property type="evidence" value="ECO:0007669"/>
    <property type="project" value="InterPro"/>
</dbReference>
<comment type="catalytic activity">
    <reaction evidence="1">
        <text>Hydrolysis of alkylated DNA, releasing 3-methyladenine, 3-methylguanine, 7-methylguanine and 7-methyladenine.</text>
        <dbReference type="EC" id="3.2.2.21"/>
    </reaction>
</comment>
<dbReference type="InterPro" id="IPR011257">
    <property type="entry name" value="DNA_glycosylase"/>
</dbReference>
<dbReference type="PROSITE" id="PS00041">
    <property type="entry name" value="HTH_ARAC_FAMILY_1"/>
    <property type="match status" value="1"/>
</dbReference>
<dbReference type="SMART" id="SM00478">
    <property type="entry name" value="ENDO3c"/>
    <property type="match status" value="1"/>
</dbReference>
<dbReference type="InterPro" id="IPR051912">
    <property type="entry name" value="Alkylbase_DNA_Glycosylase/TA"/>
</dbReference>
<evidence type="ECO:0000256" key="11">
    <source>
        <dbReference type="ARBA" id="ARBA00023159"/>
    </source>
</evidence>
<dbReference type="EMBL" id="VCMV01000026">
    <property type="protein sequence ID" value="KAB0265879.1"/>
    <property type="molecule type" value="Genomic_DNA"/>
</dbReference>
<comment type="cofactor">
    <cofactor evidence="2">
        <name>Zn(2+)</name>
        <dbReference type="ChEBI" id="CHEBI:29105"/>
    </cofactor>
</comment>
<dbReference type="Gene3D" id="1.10.340.30">
    <property type="entry name" value="Hypothetical protein, domain 2"/>
    <property type="match status" value="1"/>
</dbReference>
<evidence type="ECO:0000256" key="10">
    <source>
        <dbReference type="ARBA" id="ARBA00023125"/>
    </source>
</evidence>
<evidence type="ECO:0000256" key="6">
    <source>
        <dbReference type="ARBA" id="ARBA00022723"/>
    </source>
</evidence>
<dbReference type="GO" id="GO:0006307">
    <property type="term" value="P:DNA alkylation repair"/>
    <property type="evidence" value="ECO:0007669"/>
    <property type="project" value="TreeGrafter"/>
</dbReference>
<dbReference type="SUPFAM" id="SSF55945">
    <property type="entry name" value="TATA-box binding protein-like"/>
    <property type="match status" value="1"/>
</dbReference>
<dbReference type="GO" id="GO:0043916">
    <property type="term" value="F:DNA-7-methylguanine glycosylase activity"/>
    <property type="evidence" value="ECO:0007669"/>
    <property type="project" value="TreeGrafter"/>
</dbReference>
<dbReference type="InterPro" id="IPR003265">
    <property type="entry name" value="HhH-GPD_domain"/>
</dbReference>
<keyword evidence="10" id="KW-0238">DNA-binding</keyword>
<dbReference type="PROSITE" id="PS01124">
    <property type="entry name" value="HTH_ARAC_FAMILY_2"/>
    <property type="match status" value="1"/>
</dbReference>
<evidence type="ECO:0000313" key="16">
    <source>
        <dbReference type="Proteomes" id="UP000325684"/>
    </source>
</evidence>
<dbReference type="InterPro" id="IPR009057">
    <property type="entry name" value="Homeodomain-like_sf"/>
</dbReference>
<name>A0A5N3P810_9HYPH</name>
<dbReference type="CDD" id="cd00056">
    <property type="entry name" value="ENDO3c"/>
    <property type="match status" value="1"/>
</dbReference>
<dbReference type="SUPFAM" id="SSF46689">
    <property type="entry name" value="Homeodomain-like"/>
    <property type="match status" value="1"/>
</dbReference>
<dbReference type="SMART" id="SM00342">
    <property type="entry name" value="HTH_ARAC"/>
    <property type="match status" value="1"/>
</dbReference>
<keyword evidence="13" id="KW-0234">DNA repair</keyword>
<protein>
    <recommendedName>
        <fullName evidence="3">DNA-3-methyladenine glycosylase II</fullName>
        <ecNumber evidence="3">3.2.2.21</ecNumber>
    </recommendedName>
</protein>
<dbReference type="GO" id="GO:0008168">
    <property type="term" value="F:methyltransferase activity"/>
    <property type="evidence" value="ECO:0007669"/>
    <property type="project" value="UniProtKB-KW"/>
</dbReference>
<dbReference type="Gene3D" id="3.40.10.10">
    <property type="entry name" value="DNA Methylphosphotriester Repair Domain"/>
    <property type="match status" value="1"/>
</dbReference>
<dbReference type="Gene3D" id="3.30.310.20">
    <property type="entry name" value="DNA-3-methyladenine glycosylase AlkA, N-terminal domain"/>
    <property type="match status" value="1"/>
</dbReference>
<dbReference type="GO" id="GO:0032259">
    <property type="term" value="P:methylation"/>
    <property type="evidence" value="ECO:0007669"/>
    <property type="project" value="UniProtKB-KW"/>
</dbReference>
<dbReference type="AlphaFoldDB" id="A0A5N3P810"/>
<evidence type="ECO:0000259" key="14">
    <source>
        <dbReference type="PROSITE" id="PS01124"/>
    </source>
</evidence>
<dbReference type="Proteomes" id="UP000325684">
    <property type="component" value="Unassembled WGS sequence"/>
</dbReference>
<evidence type="ECO:0000256" key="1">
    <source>
        <dbReference type="ARBA" id="ARBA00000086"/>
    </source>
</evidence>
<dbReference type="InterPro" id="IPR018062">
    <property type="entry name" value="HTH_AraC-typ_CS"/>
</dbReference>
<dbReference type="GO" id="GO:0005737">
    <property type="term" value="C:cytoplasm"/>
    <property type="evidence" value="ECO:0007669"/>
    <property type="project" value="TreeGrafter"/>
</dbReference>
<dbReference type="Gene3D" id="1.10.1670.10">
    <property type="entry name" value="Helix-hairpin-Helix base-excision DNA repair enzymes (C-terminal)"/>
    <property type="match status" value="1"/>
</dbReference>
<dbReference type="GO" id="GO:0032993">
    <property type="term" value="C:protein-DNA complex"/>
    <property type="evidence" value="ECO:0007669"/>
    <property type="project" value="TreeGrafter"/>
</dbReference>
<proteinExistence type="predicted"/>
<dbReference type="PANTHER" id="PTHR43003:SF13">
    <property type="entry name" value="DNA-3-METHYLADENINE GLYCOSYLASE 2"/>
    <property type="match status" value="1"/>
</dbReference>
<organism evidence="15 16">
    <name type="scientific">Microvirga brassicacearum</name>
    <dbReference type="NCBI Taxonomy" id="2580413"/>
    <lineage>
        <taxon>Bacteria</taxon>
        <taxon>Pseudomonadati</taxon>
        <taxon>Pseudomonadota</taxon>
        <taxon>Alphaproteobacteria</taxon>
        <taxon>Hyphomicrobiales</taxon>
        <taxon>Methylobacteriaceae</taxon>
        <taxon>Microvirga</taxon>
    </lineage>
</organism>
<keyword evidence="5" id="KW-0808">Transferase</keyword>
<dbReference type="Pfam" id="PF12833">
    <property type="entry name" value="HTH_18"/>
    <property type="match status" value="1"/>
</dbReference>
<dbReference type="InterPro" id="IPR023170">
    <property type="entry name" value="HhH_base_excis_C"/>
</dbReference>
<keyword evidence="6" id="KW-0479">Metal-binding</keyword>
<dbReference type="SMART" id="SM01009">
    <property type="entry name" value="AlkA_N"/>
    <property type="match status" value="1"/>
</dbReference>
<dbReference type="SUPFAM" id="SSF57884">
    <property type="entry name" value="Ada DNA repair protein, N-terminal domain (N-Ada 10)"/>
    <property type="match status" value="1"/>
</dbReference>
<dbReference type="Gene3D" id="1.10.10.60">
    <property type="entry name" value="Homeodomain-like"/>
    <property type="match status" value="1"/>
</dbReference>
<gene>
    <name evidence="15" type="ORF">FEZ63_16740</name>
</gene>
<dbReference type="GO" id="GO:0006285">
    <property type="term" value="P:base-excision repair, AP site formation"/>
    <property type="evidence" value="ECO:0007669"/>
    <property type="project" value="TreeGrafter"/>
</dbReference>
<keyword evidence="12" id="KW-0804">Transcription</keyword>
<accession>A0A5N3P810</accession>
<dbReference type="OrthoDB" id="9802228at2"/>
<evidence type="ECO:0000256" key="4">
    <source>
        <dbReference type="ARBA" id="ARBA00022603"/>
    </source>
</evidence>
<keyword evidence="4" id="KW-0489">Methyltransferase</keyword>
<evidence type="ECO:0000256" key="3">
    <source>
        <dbReference type="ARBA" id="ARBA00012000"/>
    </source>
</evidence>
<dbReference type="InterPro" id="IPR037046">
    <property type="entry name" value="AlkA_N_sf"/>
</dbReference>
<dbReference type="Pfam" id="PF00730">
    <property type="entry name" value="HhH-GPD"/>
    <property type="match status" value="1"/>
</dbReference>
<dbReference type="GO" id="GO:0008270">
    <property type="term" value="F:zinc ion binding"/>
    <property type="evidence" value="ECO:0007669"/>
    <property type="project" value="InterPro"/>
</dbReference>
<keyword evidence="9" id="KW-0805">Transcription regulation</keyword>
<feature type="domain" description="HTH araC/xylS-type" evidence="14">
    <location>
        <begin position="88"/>
        <end position="187"/>
    </location>
</feature>
<evidence type="ECO:0000256" key="2">
    <source>
        <dbReference type="ARBA" id="ARBA00001947"/>
    </source>
</evidence>
<dbReference type="RefSeq" id="WP_150946542.1">
    <property type="nucleotide sequence ID" value="NZ_VCMV01000026.1"/>
</dbReference>
<evidence type="ECO:0000256" key="9">
    <source>
        <dbReference type="ARBA" id="ARBA00023015"/>
    </source>
</evidence>
<evidence type="ECO:0000256" key="7">
    <source>
        <dbReference type="ARBA" id="ARBA00022763"/>
    </source>
</evidence>
<sequence length="494" mass="53783">MFMIDPEICYRALQSRDPRFDGRIFVGVTSTGIYCRPVCPARTPNFENCRFFPSAAAAQESGLRPCLRCRPETAPDLAVWRGTSNTVSRALALIAEGRLDSNSGVETLADRLGVGERQLRRLFKQHLGASPVAVAQTRRVLFAKQLIQETRMPMTEIAFAAGFGSVRRFNETFQALYQRPPGALRRASATALPAGSVGEAGVTLRLRYRAPYDWDSMLAYLDARVIAGVEEVTDGIYRRTVAHGDRYGIVEVRHEPARQNLAVTIRFPCVRALPHILARVRRVFDVGADIATIGAHLSRDPSLAGLVAQRPGLRAPGAWDGFELAVRAVLGQQITVTAARRLAERLVALCGAATTPTTGALTHCFPSAEQVAAADLSTLGMPGARRTALKAVAEAAIADPSLFHSLGSIEAAVARLRVIRGIGDWTAHYIALRALRETDAFPATDIGLLRGAADAAGTRPRPEQLLERAELWRPWRAYAAQHLWAADAALNWKN</sequence>
<dbReference type="Pfam" id="PF02805">
    <property type="entry name" value="Ada_Zn_binding"/>
    <property type="match status" value="1"/>
</dbReference>
<reference evidence="15 16" key="1">
    <citation type="journal article" date="2019" name="Microorganisms">
        <title>Genome Insights into the Novel Species Microvirga brassicacearum, a Rapeseed Endophyte with Biotechnological Potential.</title>
        <authorList>
            <person name="Jimenez-Gomez A."/>
            <person name="Saati-Santamaria Z."/>
            <person name="Igual J.M."/>
            <person name="Rivas R."/>
            <person name="Mateos P.F."/>
            <person name="Garcia-Fraile P."/>
        </authorList>
    </citation>
    <scope>NUCLEOTIDE SEQUENCE [LARGE SCALE GENOMIC DNA]</scope>
    <source>
        <strain evidence="15 16">CDVBN77</strain>
    </source>
</reference>
<dbReference type="InterPro" id="IPR010316">
    <property type="entry name" value="AlkA_N"/>
</dbReference>
<keyword evidence="8" id="KW-0862">Zinc</keyword>
<comment type="caution">
    <text evidence="15">The sequence shown here is derived from an EMBL/GenBank/DDBJ whole genome shotgun (WGS) entry which is preliminary data.</text>
</comment>
<dbReference type="GO" id="GO:0008725">
    <property type="term" value="F:DNA-3-methyladenine glycosylase activity"/>
    <property type="evidence" value="ECO:0007669"/>
    <property type="project" value="TreeGrafter"/>
</dbReference>
<evidence type="ECO:0000256" key="13">
    <source>
        <dbReference type="ARBA" id="ARBA00023204"/>
    </source>
</evidence>
<evidence type="ECO:0000256" key="5">
    <source>
        <dbReference type="ARBA" id="ARBA00022679"/>
    </source>
</evidence>
<dbReference type="GO" id="GO:0003700">
    <property type="term" value="F:DNA-binding transcription factor activity"/>
    <property type="evidence" value="ECO:0007669"/>
    <property type="project" value="InterPro"/>
</dbReference>